<accession>A0A951U8D6</accession>
<feature type="transmembrane region" description="Helical" evidence="1">
    <location>
        <begin position="81"/>
        <end position="102"/>
    </location>
</feature>
<name>A0A951U8D6_9CYAN</name>
<organism evidence="2 3">
    <name type="scientific">Symplocastrum torsivum CPER-KK1</name>
    <dbReference type="NCBI Taxonomy" id="450513"/>
    <lineage>
        <taxon>Bacteria</taxon>
        <taxon>Bacillati</taxon>
        <taxon>Cyanobacteriota</taxon>
        <taxon>Cyanophyceae</taxon>
        <taxon>Oscillatoriophycideae</taxon>
        <taxon>Oscillatoriales</taxon>
        <taxon>Microcoleaceae</taxon>
        <taxon>Symplocastrum</taxon>
    </lineage>
</organism>
<reference evidence="2" key="1">
    <citation type="submission" date="2021-05" db="EMBL/GenBank/DDBJ databases">
        <authorList>
            <person name="Pietrasiak N."/>
            <person name="Ward R."/>
            <person name="Stajich J.E."/>
            <person name="Kurbessoian T."/>
        </authorList>
    </citation>
    <scope>NUCLEOTIDE SEQUENCE</scope>
    <source>
        <strain evidence="2">CPER-KK1</strain>
    </source>
</reference>
<gene>
    <name evidence="2" type="ORF">KME25_04230</name>
</gene>
<dbReference type="AlphaFoldDB" id="A0A951U8D6"/>
<evidence type="ECO:0000256" key="1">
    <source>
        <dbReference type="SAM" id="Phobius"/>
    </source>
</evidence>
<sequence length="123" mass="13640">MYSFPEPPYFLLAFGLFASLTCGLAFEATLKQKVQEWSKNRSTRTLAQMKGFQLLLPFVGIALGICIFLSAGLEIFGFPSWLSYSVSLPLTVLIAVLVWLQLSKLLTQLERGGSKALDLDAFE</sequence>
<proteinExistence type="predicted"/>
<feature type="transmembrane region" description="Helical" evidence="1">
    <location>
        <begin position="12"/>
        <end position="30"/>
    </location>
</feature>
<evidence type="ECO:0000313" key="3">
    <source>
        <dbReference type="Proteomes" id="UP000753908"/>
    </source>
</evidence>
<keyword evidence="1" id="KW-1133">Transmembrane helix</keyword>
<keyword evidence="1" id="KW-0472">Membrane</keyword>
<evidence type="ECO:0000313" key="2">
    <source>
        <dbReference type="EMBL" id="MBW4543645.1"/>
    </source>
</evidence>
<dbReference type="EMBL" id="JAHHIF010000004">
    <property type="protein sequence ID" value="MBW4543645.1"/>
    <property type="molecule type" value="Genomic_DNA"/>
</dbReference>
<reference evidence="2" key="2">
    <citation type="journal article" date="2022" name="Microbiol. Resour. Announc.">
        <title>Metagenome Sequencing to Explore Phylogenomics of Terrestrial Cyanobacteria.</title>
        <authorList>
            <person name="Ward R.D."/>
            <person name="Stajich J.E."/>
            <person name="Johansen J.R."/>
            <person name="Huntemann M."/>
            <person name="Clum A."/>
            <person name="Foster B."/>
            <person name="Foster B."/>
            <person name="Roux S."/>
            <person name="Palaniappan K."/>
            <person name="Varghese N."/>
            <person name="Mukherjee S."/>
            <person name="Reddy T.B.K."/>
            <person name="Daum C."/>
            <person name="Copeland A."/>
            <person name="Chen I.A."/>
            <person name="Ivanova N.N."/>
            <person name="Kyrpides N.C."/>
            <person name="Shapiro N."/>
            <person name="Eloe-Fadrosh E.A."/>
            <person name="Pietrasiak N."/>
        </authorList>
    </citation>
    <scope>NUCLEOTIDE SEQUENCE</scope>
    <source>
        <strain evidence="2">CPER-KK1</strain>
    </source>
</reference>
<comment type="caution">
    <text evidence="2">The sequence shown here is derived from an EMBL/GenBank/DDBJ whole genome shotgun (WGS) entry which is preliminary data.</text>
</comment>
<keyword evidence="1" id="KW-0812">Transmembrane</keyword>
<protein>
    <submittedName>
        <fullName evidence="2">Uncharacterized protein</fullName>
    </submittedName>
</protein>
<feature type="transmembrane region" description="Helical" evidence="1">
    <location>
        <begin position="51"/>
        <end position="75"/>
    </location>
</feature>
<dbReference type="Proteomes" id="UP000753908">
    <property type="component" value="Unassembled WGS sequence"/>
</dbReference>